<dbReference type="InterPro" id="IPR005532">
    <property type="entry name" value="SUMF_dom"/>
</dbReference>
<organism evidence="2">
    <name type="scientific">Candidatus Kentrum sp. TUN</name>
    <dbReference type="NCBI Taxonomy" id="2126343"/>
    <lineage>
        <taxon>Bacteria</taxon>
        <taxon>Pseudomonadati</taxon>
        <taxon>Pseudomonadota</taxon>
        <taxon>Gammaproteobacteria</taxon>
        <taxon>Candidatus Kentrum</taxon>
    </lineage>
</organism>
<dbReference type="Gene3D" id="3.90.1580.10">
    <property type="entry name" value="paralog of FGE (formylglycine-generating enzyme)"/>
    <property type="match status" value="1"/>
</dbReference>
<dbReference type="PANTHER" id="PTHR23150:SF35">
    <property type="entry name" value="BLL6746 PROTEIN"/>
    <property type="match status" value="1"/>
</dbReference>
<dbReference type="GO" id="GO:0120147">
    <property type="term" value="F:formylglycine-generating oxidase activity"/>
    <property type="evidence" value="ECO:0007669"/>
    <property type="project" value="TreeGrafter"/>
</dbReference>
<dbReference type="EMBL" id="CAADFX010000357">
    <property type="protein sequence ID" value="VFK65631.1"/>
    <property type="molecule type" value="Genomic_DNA"/>
</dbReference>
<evidence type="ECO:0000259" key="1">
    <source>
        <dbReference type="Pfam" id="PF03781"/>
    </source>
</evidence>
<dbReference type="SUPFAM" id="SSF56436">
    <property type="entry name" value="C-type lectin-like"/>
    <property type="match status" value="1"/>
</dbReference>
<accession>A0A451AHU8</accession>
<evidence type="ECO:0000313" key="2">
    <source>
        <dbReference type="EMBL" id="VFK65631.1"/>
    </source>
</evidence>
<protein>
    <submittedName>
        <fullName evidence="2">Sulfatase-modifying factor enzyme 1</fullName>
    </submittedName>
</protein>
<feature type="domain" description="Sulfatase-modifying factor enzyme-like" evidence="1">
    <location>
        <begin position="125"/>
        <end position="212"/>
    </location>
</feature>
<sequence>MSDAAQPFASLDDLARHLREGLDKKYVLLFGFNGTGKTRLSMVFKELGEQGDDETKTYDTLYFNAFTEDLFYWDNDLKGDAQYVLRMNTDSRFFDGLQALEMENRPLLHRYADIDFTIDYERGAVSFRPNAFGLFDMLGNVWEWTADCWHGDYDGAPIDGGVWGKENDGDCFRRVVRGGAWDDEPRWLRSAYRNFSWIFNEANNYTGFRLAREF</sequence>
<gene>
    <name evidence="2" type="ORF">BECKTUN1418D_GA0071000_13571</name>
</gene>
<dbReference type="InterPro" id="IPR051043">
    <property type="entry name" value="Sulfatase_Mod_Factor_Kinase"/>
</dbReference>
<dbReference type="InterPro" id="IPR016187">
    <property type="entry name" value="CTDL_fold"/>
</dbReference>
<dbReference type="Pfam" id="PF03781">
    <property type="entry name" value="FGE-sulfatase"/>
    <property type="match status" value="1"/>
</dbReference>
<proteinExistence type="predicted"/>
<dbReference type="AlphaFoldDB" id="A0A451AHU8"/>
<reference evidence="2" key="1">
    <citation type="submission" date="2019-02" db="EMBL/GenBank/DDBJ databases">
        <authorList>
            <person name="Gruber-Vodicka R. H."/>
            <person name="Seah K. B. B."/>
        </authorList>
    </citation>
    <scope>NUCLEOTIDE SEQUENCE</scope>
    <source>
        <strain evidence="2">BECK_BY1</strain>
    </source>
</reference>
<dbReference type="InterPro" id="IPR042095">
    <property type="entry name" value="SUMF_sf"/>
</dbReference>
<dbReference type="PANTHER" id="PTHR23150">
    <property type="entry name" value="SULFATASE MODIFYING FACTOR 1, 2"/>
    <property type="match status" value="1"/>
</dbReference>
<name>A0A451AHU8_9GAMM</name>